<dbReference type="InParanoid" id="K1Q704"/>
<dbReference type="HOGENOM" id="CLU_712214_0_0_1"/>
<proteinExistence type="predicted"/>
<dbReference type="InterPro" id="IPR007110">
    <property type="entry name" value="Ig-like_dom"/>
</dbReference>
<accession>K1Q704</accession>
<reference evidence="1" key="1">
    <citation type="journal article" date="2012" name="Nature">
        <title>The oyster genome reveals stress adaptation and complexity of shell formation.</title>
        <authorList>
            <person name="Zhang G."/>
            <person name="Fang X."/>
            <person name="Guo X."/>
            <person name="Li L."/>
            <person name="Luo R."/>
            <person name="Xu F."/>
            <person name="Yang P."/>
            <person name="Zhang L."/>
            <person name="Wang X."/>
            <person name="Qi H."/>
            <person name="Xiong Z."/>
            <person name="Que H."/>
            <person name="Xie Y."/>
            <person name="Holland P.W."/>
            <person name="Paps J."/>
            <person name="Zhu Y."/>
            <person name="Wu F."/>
            <person name="Chen Y."/>
            <person name="Wang J."/>
            <person name="Peng C."/>
            <person name="Meng J."/>
            <person name="Yang L."/>
            <person name="Liu J."/>
            <person name="Wen B."/>
            <person name="Zhang N."/>
            <person name="Huang Z."/>
            <person name="Zhu Q."/>
            <person name="Feng Y."/>
            <person name="Mount A."/>
            <person name="Hedgecock D."/>
            <person name="Xu Z."/>
            <person name="Liu Y."/>
            <person name="Domazet-Loso T."/>
            <person name="Du Y."/>
            <person name="Sun X."/>
            <person name="Zhang S."/>
            <person name="Liu B."/>
            <person name="Cheng P."/>
            <person name="Jiang X."/>
            <person name="Li J."/>
            <person name="Fan D."/>
            <person name="Wang W."/>
            <person name="Fu W."/>
            <person name="Wang T."/>
            <person name="Wang B."/>
            <person name="Zhang J."/>
            <person name="Peng Z."/>
            <person name="Li Y."/>
            <person name="Li N."/>
            <person name="Wang J."/>
            <person name="Chen M."/>
            <person name="He Y."/>
            <person name="Tan F."/>
            <person name="Song X."/>
            <person name="Zheng Q."/>
            <person name="Huang R."/>
            <person name="Yang H."/>
            <person name="Du X."/>
            <person name="Chen L."/>
            <person name="Yang M."/>
            <person name="Gaffney P.M."/>
            <person name="Wang S."/>
            <person name="Luo L."/>
            <person name="She Z."/>
            <person name="Ming Y."/>
            <person name="Huang W."/>
            <person name="Zhang S."/>
            <person name="Huang B."/>
            <person name="Zhang Y."/>
            <person name="Qu T."/>
            <person name="Ni P."/>
            <person name="Miao G."/>
            <person name="Wang J."/>
            <person name="Wang Q."/>
            <person name="Steinberg C.E."/>
            <person name="Wang H."/>
            <person name="Li N."/>
            <person name="Qian L."/>
            <person name="Zhang G."/>
            <person name="Li Y."/>
            <person name="Yang H."/>
            <person name="Liu X."/>
            <person name="Wang J."/>
            <person name="Yin Y."/>
            <person name="Wang J."/>
        </authorList>
    </citation>
    <scope>NUCLEOTIDE SEQUENCE [LARGE SCALE GENOMIC DNA]</scope>
    <source>
        <strain evidence="1">05x7-T-G4-1.051#20</strain>
    </source>
</reference>
<protein>
    <submittedName>
        <fullName evidence="1">Uncharacterized protein</fullName>
    </submittedName>
</protein>
<sequence>MLGERRRVGGGGGYNSKGSPEWCKTGSKSLPRNYFGSSCQTLYISTKFVFGNVIFSWQPLDYSAYYVQITRDTTSDTWVRVNSTHYTVGDVLLFDSISINVRTSGSADNNIMTYNVSKVQTQIGNTMNLSWTAPFFPLAGQYLVYHTHRENRTILSVSRHGVRYGGDTTSAKYTYLTRPFLSTNIMFEIRNITLDDAGYYNGGHSADDAWWGGGVVLVVSDKPSKPKVTGDLNVEVNRYTSLTCSSQSTSAPDYYSRLVTLSYTWFVNETKIDRETTETPRLYVAKDIRYNRYSCTATEEDMESDRSDPVQINPLYTSTLTGQRKMNIQELEIENLRLENAKLQKEIKKLEVETEVLQSKKNFYDVKLQVIRNEHPEVLAQMLKDNGC</sequence>
<gene>
    <name evidence="1" type="ORF">CGI_10005744</name>
</gene>
<name>K1Q704_MAGGI</name>
<dbReference type="EMBL" id="JH816694">
    <property type="protein sequence ID" value="EKC29698.1"/>
    <property type="molecule type" value="Genomic_DNA"/>
</dbReference>
<organism evidence="1">
    <name type="scientific">Magallana gigas</name>
    <name type="common">Pacific oyster</name>
    <name type="synonym">Crassostrea gigas</name>
    <dbReference type="NCBI Taxonomy" id="29159"/>
    <lineage>
        <taxon>Eukaryota</taxon>
        <taxon>Metazoa</taxon>
        <taxon>Spiralia</taxon>
        <taxon>Lophotrochozoa</taxon>
        <taxon>Mollusca</taxon>
        <taxon>Bivalvia</taxon>
        <taxon>Autobranchia</taxon>
        <taxon>Pteriomorphia</taxon>
        <taxon>Ostreida</taxon>
        <taxon>Ostreoidea</taxon>
        <taxon>Ostreidae</taxon>
        <taxon>Magallana</taxon>
    </lineage>
</organism>
<evidence type="ECO:0000313" key="1">
    <source>
        <dbReference type="EMBL" id="EKC29698.1"/>
    </source>
</evidence>
<dbReference type="PROSITE" id="PS50835">
    <property type="entry name" value="IG_LIKE"/>
    <property type="match status" value="1"/>
</dbReference>
<dbReference type="AlphaFoldDB" id="K1Q704"/>